<evidence type="ECO:0000256" key="1">
    <source>
        <dbReference type="SAM" id="SignalP"/>
    </source>
</evidence>
<dbReference type="InterPro" id="IPR035994">
    <property type="entry name" value="Nucleoside_phosphorylase_sf"/>
</dbReference>
<evidence type="ECO:0000313" key="2">
    <source>
        <dbReference type="EMBL" id="MSS15746.1"/>
    </source>
</evidence>
<evidence type="ECO:0000313" key="3">
    <source>
        <dbReference type="Proteomes" id="UP000481852"/>
    </source>
</evidence>
<sequence length="369" mass="40088">MKKRLLAAMMVLGMTLGLTQMSVMAESTELTTEAAGTEANANAEETENPFTAQAVAGQEKIKVLLLPKFEIGTLDDGKVGEGELLYKEYCEGGEAYDIAGSLSGSKLYVKDGVALYVTGMGKVNAATSLTSILNDSRFDFSDTYIISVGCAGSAIEYGTMGDVFIITSAVDYDLGHKADIREMTNSDSETTWYHDASYDGSAFKHLNTALTDQVYEVTKDVKLETTDQTRKFMKDEFDDADWAVRDPKVLKGTTVTGDNYWKGKYDHANAILIAKTYDCPDPYATTEMEDVALADVADRYGLLDRFLIIRDSVNTDAFMSGNTPGTLWGDEKAPTGDSAETFDIFPTSMENGYKVTKAAVDAILGGEVK</sequence>
<dbReference type="Pfam" id="PF06516">
    <property type="entry name" value="NUP"/>
    <property type="match status" value="1"/>
</dbReference>
<dbReference type="RefSeq" id="WP_154526909.1">
    <property type="nucleotide sequence ID" value="NZ_VULZ01000015.1"/>
</dbReference>
<gene>
    <name evidence="2" type="ORF">FYJ35_12015</name>
</gene>
<dbReference type="Proteomes" id="UP000481852">
    <property type="component" value="Unassembled WGS sequence"/>
</dbReference>
<accession>A0A6L5X9N1</accession>
<evidence type="ECO:0008006" key="4">
    <source>
        <dbReference type="Google" id="ProtNLM"/>
    </source>
</evidence>
<dbReference type="GO" id="GO:0009116">
    <property type="term" value="P:nucleoside metabolic process"/>
    <property type="evidence" value="ECO:0007669"/>
    <property type="project" value="InterPro"/>
</dbReference>
<dbReference type="SUPFAM" id="SSF53167">
    <property type="entry name" value="Purine and uridine phosphorylases"/>
    <property type="match status" value="1"/>
</dbReference>
<dbReference type="EMBL" id="VULZ01000015">
    <property type="protein sequence ID" value="MSS15746.1"/>
    <property type="molecule type" value="Genomic_DNA"/>
</dbReference>
<reference evidence="2 3" key="1">
    <citation type="submission" date="2019-08" db="EMBL/GenBank/DDBJ databases">
        <title>In-depth cultivation of the pig gut microbiome towards novel bacterial diversity and tailored functional studies.</title>
        <authorList>
            <person name="Wylensek D."/>
            <person name="Hitch T.C.A."/>
            <person name="Clavel T."/>
        </authorList>
    </citation>
    <scope>NUCLEOTIDE SEQUENCE [LARGE SCALE GENOMIC DNA]</scope>
    <source>
        <strain evidence="2 3">Oil+RF-744-WCA-WT-11</strain>
    </source>
</reference>
<dbReference type="PANTHER" id="PTHR38643">
    <property type="entry name" value="PURINE NUCLEOSIDE PERMEASE C285.05-RELATED"/>
    <property type="match status" value="1"/>
</dbReference>
<dbReference type="GO" id="GO:0055085">
    <property type="term" value="P:transmembrane transport"/>
    <property type="evidence" value="ECO:0007669"/>
    <property type="project" value="InterPro"/>
</dbReference>
<dbReference type="AlphaFoldDB" id="A0A6L5X9N1"/>
<feature type="chain" id="PRO_5026908493" description="Purine nucleoside permease" evidence="1">
    <location>
        <begin position="26"/>
        <end position="369"/>
    </location>
</feature>
<keyword evidence="3" id="KW-1185">Reference proteome</keyword>
<name>A0A6L5X9N1_9FIRM</name>
<dbReference type="Gene3D" id="3.40.50.1580">
    <property type="entry name" value="Nucleoside phosphorylase domain"/>
    <property type="match status" value="1"/>
</dbReference>
<dbReference type="InterPro" id="IPR009486">
    <property type="entry name" value="Pur_nuclsid_perm"/>
</dbReference>
<proteinExistence type="predicted"/>
<comment type="caution">
    <text evidence="2">The sequence shown here is derived from an EMBL/GenBank/DDBJ whole genome shotgun (WGS) entry which is preliminary data.</text>
</comment>
<keyword evidence="1" id="KW-0732">Signal</keyword>
<feature type="signal peptide" evidence="1">
    <location>
        <begin position="1"/>
        <end position="25"/>
    </location>
</feature>
<dbReference type="GO" id="GO:0003824">
    <property type="term" value="F:catalytic activity"/>
    <property type="evidence" value="ECO:0007669"/>
    <property type="project" value="InterPro"/>
</dbReference>
<dbReference type="PANTHER" id="PTHR38643:SF1">
    <property type="entry name" value="PURINE NUCLEOSIDE PERMEASE C285.05-RELATED"/>
    <property type="match status" value="1"/>
</dbReference>
<protein>
    <recommendedName>
        <fullName evidence="4">Purine nucleoside permease</fullName>
    </recommendedName>
</protein>
<organism evidence="2 3">
    <name type="scientific">Porcincola intestinalis</name>
    <dbReference type="NCBI Taxonomy" id="2606632"/>
    <lineage>
        <taxon>Bacteria</taxon>
        <taxon>Bacillati</taxon>
        <taxon>Bacillota</taxon>
        <taxon>Clostridia</taxon>
        <taxon>Lachnospirales</taxon>
        <taxon>Lachnospiraceae</taxon>
        <taxon>Porcincola</taxon>
    </lineage>
</organism>